<gene>
    <name evidence="3" type="ORF">HMPREF0201_02209</name>
</gene>
<name>S3JUZ7_9ENTR</name>
<dbReference type="InterPro" id="IPR008430">
    <property type="entry name" value="CNF_Rho-act"/>
</dbReference>
<comment type="caution">
    <text evidence="3">The sequence shown here is derived from an EMBL/GenBank/DDBJ whole genome shotgun (WGS) entry which is preliminary data.</text>
</comment>
<dbReference type="InterPro" id="IPR037040">
    <property type="entry name" value="CNF_Rho-act_sf"/>
</dbReference>
<evidence type="ECO:0000259" key="1">
    <source>
        <dbReference type="Pfam" id="PF05785"/>
    </source>
</evidence>
<dbReference type="Pfam" id="PF15645">
    <property type="entry name" value="Tox-PLDMTX"/>
    <property type="match status" value="1"/>
</dbReference>
<organism evidence="3 4">
    <name type="scientific">Cedecea davisae DSM 4568</name>
    <dbReference type="NCBI Taxonomy" id="566551"/>
    <lineage>
        <taxon>Bacteria</taxon>
        <taxon>Pseudomonadati</taxon>
        <taxon>Pseudomonadota</taxon>
        <taxon>Gammaproteobacteria</taxon>
        <taxon>Enterobacterales</taxon>
        <taxon>Enterobacteriaceae</taxon>
        <taxon>Cedecea</taxon>
    </lineage>
</organism>
<evidence type="ECO:0000313" key="3">
    <source>
        <dbReference type="EMBL" id="EPF16974.1"/>
    </source>
</evidence>
<protein>
    <submittedName>
        <fullName evidence="3">Cytotoxic necrotizing factor</fullName>
    </submittedName>
</protein>
<dbReference type="CDD" id="cd16834">
    <property type="entry name" value="CNF1-like"/>
    <property type="match status" value="1"/>
</dbReference>
<dbReference type="InterPro" id="IPR028907">
    <property type="entry name" value="Tox-PLDMTX_dom"/>
</dbReference>
<dbReference type="Gene3D" id="3.60.100.10">
    <property type="entry name" value="Cytotoxic necrotizing factor, Rho-activating domain"/>
    <property type="match status" value="1"/>
</dbReference>
<proteinExistence type="predicted"/>
<dbReference type="Gene3D" id="3.10.670.10">
    <property type="entry name" value="Secreted effector protein ssei"/>
    <property type="match status" value="1"/>
</dbReference>
<dbReference type="PATRIC" id="fig|566551.4.peg.2033"/>
<dbReference type="STRING" id="566551.HMPREF0201_02209"/>
<dbReference type="Pfam" id="PF05785">
    <property type="entry name" value="CNF1"/>
    <property type="match status" value="1"/>
</dbReference>
<dbReference type="SUPFAM" id="SSF64438">
    <property type="entry name" value="CNF1/YfiH-like putative cysteine hydrolases"/>
    <property type="match status" value="1"/>
</dbReference>
<dbReference type="EMBL" id="ATDT01000020">
    <property type="protein sequence ID" value="EPF16974.1"/>
    <property type="molecule type" value="Genomic_DNA"/>
</dbReference>
<sequence>MSISTPIADKEKINMNISDCKGPSRQGINIASSHQPDAAENVDSEDEIYFDALDHFPQTLTSASEELGNSENAPPVSPVNALFGHMVDKILYSISLRLLSRLGGLEELHTELRALAQSHDVLTTHLRMLCELLSRYHQHVPEHYQPLLNNLNELVRAGLSIYQLSATRLPTLFSEIKQFANQAEYLLSLRVVKEQLPAALLNQLCRLPMQMRKTADILLQAQLMPQDSSLEDWLLVIQQHGVLPEPLQQMLASYTQLWVRLRALHDNNIAVARRYPLPAEDNWPERINWILRILKDPQTARQIAANVPSGLVDAVKLSEPLLRMVGEFPAEGTLAQQLEWARQHAALPSRELKQLLTQQPLAEFINTLHQQAGNRISSPIIFNVLLILASPDLSLLEKSNNIIALCLRDCRFRGGIAYAMRGAARTFSGGALALSTWDWYQQLPAGLTWQQMIERFVSELNQQVSTTPQLLRELLPDYVLQSASTLSALIDLPVGSSWQDTVRWAIAKLGLSQAHNWICQRYIELCLIRGVCESLQHGDAVQREALLRDLAISLKDYFELEPNSELAGLVDLLPYLPLLSSLHETIKHIPATNSWLTWTTHLLRAIEQHPHPALAALRSQMETQIAQYLGDSLVTTFDSLWAQLPEFSDPLRFPEAEAAAFPQAQNDEKEETEFLLELFSIAGEYNKGNKRVWVQGDASLTQDAGVVAGLSAGWLASIYMLWRAYNYPASHQEIASDTEMQVLQPQRISGARPRITPANTSASAGIANVNKYILPMALLSGMGAATAWVAWQAWGAEKTLTLQQVFRDMLGDEREYLNNQHKLILGTNNGRTKRMLPNIQSRTVRQAPLSPDHEIGYEALEANLSIWNVSANTKIKQHTDALIRVLKNTRKDIRKEEIIIAGMIMHLVEALGKKINAVYPKGSIKSSVQINAFDVEFFIYTLILISKIINRLHRINSEIKIISRLEKTGPYKKIIHFIENELASILNEKHNHKDDVSTATYDFMCNDTSFGFIKFPQIKSEMEKNNPSLSLRNAVGVYNSKTIETVRKLVSAQMLPFETSESIISNKKETFKFFMREINEMQNDAPLDASLDEVEDIMMRAGTAIIDMLTLSDYEKITNNARENISKNLYGIINEEQLHIYVEQWERFNKSYANVINDFLDRKVNQHNADSYTLAASDAINCLFNERIMVFKDLLNNFTDIPGAEQQYALYIITSTLVNKIISFRQDWYKIQFYWKTVIENQEIKKAIISLYQQTDYSVDRTIRVIKIQSIKTTLKKINITPSDNDAIAFYDEITTSSHKDVIIIKEELKHYVQAGMYLLYQYMTKNIHEYTKNTYSPESYYSLDLNTLEKAAIPYMFGSIHDRNIHTLEQVSRESLGSSITTKMFYNLYDNYIADDARAEARIAATNMIYKYGDQLLTWHSVVKKIKSIENFKFTHSFYIHAQDSPAYVSDWTNVGEAKIITINDDEKYLYANFLSYPAIAFLGKQSKNRLSTPPTYEEIYEILYKISDIIESDKLKLIAPYKKENISSTIKVDAIAKDITDFTTIKDIFIDEFYKQYVNAARAQREKGNGSILDSILSIIPFYTIVKRKINDPLYHPTLADMKWDIINVGIALSLPGIKLGNTAFLALRRIFMESTRVLEESEPELKGLEKYQKIVQLSLPSLREKLPIARESLINALKTTANALNPVEPFQYVGTKISQILDQSIRNVPARARKLAEDSELYNMSVFLPQLNITPPYQAFQSIGANIIDEFQYIDEIPPEHLSIAKNQLPDSLVTDVQLKEFTLSPEGKSAEATQLAINVLQLHGYDTRVIGCLIYKNPLDKSPLSYYAAYASKQGDELMIDITYEQFIAKTKRKHQPMFTSWEDWVKSITSSEKLQNKLIIIKQFKNITDAKSDLAFFEGVNYLEANNIKDDEFQIINTPTRFIKHYAQVYFRDMQWMKNPAVLSMLDSLDSKIDEQQIKLNELYKNESSYIQKGIEVPQSISDEIIKVKETLYSLEETSHLPNRLYNYPYYNKRQFLTDNKEVTFSTPVSNEIVTLLSTPGALSTSENIPHPLMRMIETIDEHGLVYADNLTYLANNGKLFRVDKSNRGFKNSLRLQLESRTLNMNFVNFRWVLEKGSTMTIQQKNMAITKTLLSGSTLPLRNKGLLNTLENSPIQTAFDFFRTDEKTRMAGLKKFSRSDLKDLLAGKISTTTGNNLTSRTLEGPILGEWKQGDINNDVDFIHVSNGSSGCVGIRIAFADLQPDRPLIISAGRLSGCTMVYATDNKYFYAYHAGQERGDAYWFTSQQGVGSIYEAHLALKGTTIDSVAPADLKNQHLPTILSDYNSSLITYFGKNTQATGDTRIAIDRFSDIKAFDYNKHNTIQNQARVGLAYAVISKSDGVVNAVAYSEDLSISVENNKLTTLSRLHQRLTGNVTNTNNSIFDTSEDTLSDLYFAFAMTR</sequence>
<dbReference type="HOGENOM" id="CLU_228955_0_0_6"/>
<reference evidence="3 4" key="1">
    <citation type="submission" date="2013-04" db="EMBL/GenBank/DDBJ databases">
        <authorList>
            <person name="Weinstock G."/>
            <person name="Sodergren E."/>
            <person name="Lobos E.A."/>
            <person name="Fulton L."/>
            <person name="Fulton R."/>
            <person name="Courtney L."/>
            <person name="Fronick C."/>
            <person name="O'Laughlin M."/>
            <person name="Godfrey J."/>
            <person name="Wilson R.M."/>
            <person name="Miner T."/>
            <person name="Farmer C."/>
            <person name="Delehaunty K."/>
            <person name="Cordes M."/>
            <person name="Minx P."/>
            <person name="Tomlinson C."/>
            <person name="Chen J."/>
            <person name="Wollam A."/>
            <person name="Pepin K.H."/>
            <person name="Palsikar V.B."/>
            <person name="Zhang X."/>
            <person name="Suruliraj S."/>
            <person name="Perna N.T."/>
            <person name="Plunkett G."/>
            <person name="Warren W."/>
            <person name="Mitreva M."/>
            <person name="Mardis E.R."/>
            <person name="Wilson R.K."/>
        </authorList>
    </citation>
    <scope>NUCLEOTIDE SEQUENCE [LARGE SCALE GENOMIC DNA]</scope>
    <source>
        <strain evidence="3 4">DSM 4568</strain>
    </source>
</reference>
<feature type="domain" description="Cytotoxic necrotizing factor Rho-activating" evidence="1">
    <location>
        <begin position="2159"/>
        <end position="2409"/>
    </location>
</feature>
<evidence type="ECO:0000259" key="2">
    <source>
        <dbReference type="Pfam" id="PF15645"/>
    </source>
</evidence>
<dbReference type="Proteomes" id="UP000014585">
    <property type="component" value="Unassembled WGS sequence"/>
</dbReference>
<dbReference type="InterPro" id="IPR011324">
    <property type="entry name" value="Cytotoxic_necrot_fac-like_cat"/>
</dbReference>
<feature type="domain" description="Tox-PLDMTX" evidence="2">
    <location>
        <begin position="1789"/>
        <end position="1892"/>
    </location>
</feature>
<accession>S3JUZ7</accession>
<evidence type="ECO:0000313" key="4">
    <source>
        <dbReference type="Proteomes" id="UP000014585"/>
    </source>
</evidence>